<evidence type="ECO:0000313" key="11">
    <source>
        <dbReference type="Proteomes" id="UP000220157"/>
    </source>
</evidence>
<dbReference type="Proteomes" id="UP000260782">
    <property type="component" value="Unassembled WGS sequence"/>
</dbReference>
<dbReference type="EMBL" id="QVES01000003">
    <property type="protein sequence ID" value="RGB88382.1"/>
    <property type="molecule type" value="Genomic_DNA"/>
</dbReference>
<dbReference type="EMBL" id="PXUP01000013">
    <property type="protein sequence ID" value="RCH45054.1"/>
    <property type="molecule type" value="Genomic_DNA"/>
</dbReference>
<evidence type="ECO:0000313" key="7">
    <source>
        <dbReference type="EMBL" id="RCH45054.1"/>
    </source>
</evidence>
<dbReference type="AlphaFoldDB" id="A0A2A7A9D7"/>
<reference evidence="5" key="2">
    <citation type="submission" date="2017-07" db="EMBL/GenBank/DDBJ databases">
        <authorList>
            <person name="Sun Z.S."/>
            <person name="Albrecht U."/>
            <person name="Echele G."/>
            <person name="Lee C.C."/>
        </authorList>
    </citation>
    <scope>NUCLEOTIDE SEQUENCE</scope>
    <source>
        <strain evidence="4">CNCM I 4546</strain>
        <strain evidence="5">CNCM I 4573</strain>
    </source>
</reference>
<dbReference type="EMBL" id="PRLF01000003">
    <property type="protein sequence ID" value="RAW66403.1"/>
    <property type="molecule type" value="Genomic_DNA"/>
</dbReference>
<organism evidence="5 11">
    <name type="scientific">Faecalibacterium prausnitzii</name>
    <dbReference type="NCBI Taxonomy" id="853"/>
    <lineage>
        <taxon>Bacteria</taxon>
        <taxon>Bacillati</taxon>
        <taxon>Bacillota</taxon>
        <taxon>Clostridia</taxon>
        <taxon>Eubacteriales</taxon>
        <taxon>Oscillospiraceae</taxon>
        <taxon>Faecalibacterium</taxon>
    </lineage>
</organism>
<protein>
    <submittedName>
        <fullName evidence="5">Uncharacterized protein</fullName>
    </submittedName>
</protein>
<evidence type="ECO:0000313" key="15">
    <source>
        <dbReference type="Proteomes" id="UP000260783"/>
    </source>
</evidence>
<evidence type="ECO:0000313" key="12">
    <source>
        <dbReference type="Proteomes" id="UP000250550"/>
    </source>
</evidence>
<evidence type="ECO:0000313" key="8">
    <source>
        <dbReference type="EMBL" id="RGB88382.1"/>
    </source>
</evidence>
<proteinExistence type="predicted"/>
<evidence type="ECO:0000313" key="10">
    <source>
        <dbReference type="Proteomes" id="UP000219901"/>
    </source>
</evidence>
<dbReference type="Proteomes" id="UP000462091">
    <property type="component" value="Unassembled WGS sequence"/>
</dbReference>
<evidence type="ECO:0000313" key="5">
    <source>
        <dbReference type="EMBL" id="PDX75741.1"/>
    </source>
</evidence>
<dbReference type="EMBL" id="QVEW01000005">
    <property type="protein sequence ID" value="RGB98912.1"/>
    <property type="molecule type" value="Genomic_DNA"/>
</dbReference>
<gene>
    <name evidence="6" type="ORF">C4N21_03610</name>
    <name evidence="7" type="ORF">C7J97_09840</name>
    <name evidence="4" type="ORF">CGS55_06105</name>
    <name evidence="5" type="ORF">CGS56_07045</name>
    <name evidence="9" type="ORF">DWZ04_06030</name>
    <name evidence="8" type="ORF">DWZ25_04130</name>
    <name evidence="3" type="ORF">GKD85_09450</name>
    <name evidence="2" type="ORF">GKE10_02295</name>
</gene>
<name>A0A2A7A9D7_9FIRM</name>
<dbReference type="Proteomes" id="UP000252378">
    <property type="component" value="Unassembled WGS sequence"/>
</dbReference>
<evidence type="ECO:0000313" key="2">
    <source>
        <dbReference type="EMBL" id="MSC50755.1"/>
    </source>
</evidence>
<dbReference type="EMBL" id="NMTV01000037">
    <property type="protein sequence ID" value="PDX72810.1"/>
    <property type="molecule type" value="Genomic_DNA"/>
</dbReference>
<dbReference type="Proteomes" id="UP000260783">
    <property type="component" value="Unassembled WGS sequence"/>
</dbReference>
<dbReference type="EMBL" id="NMTW01000030">
    <property type="protein sequence ID" value="PDX75741.1"/>
    <property type="molecule type" value="Genomic_DNA"/>
</dbReference>
<comment type="caution">
    <text evidence="5">The sequence shown here is derived from an EMBL/GenBank/DDBJ whole genome shotgun (WGS) entry which is preliminary data.</text>
</comment>
<reference evidence="16 17" key="5">
    <citation type="journal article" date="2019" name="Nat. Med.">
        <title>A library of human gut bacterial isolates paired with longitudinal multiomics data enables mechanistic microbiome research.</title>
        <authorList>
            <person name="Poyet M."/>
            <person name="Groussin M."/>
            <person name="Gibbons S.M."/>
            <person name="Avila-Pacheco J."/>
            <person name="Jiang X."/>
            <person name="Kearney S.M."/>
            <person name="Perrotta A.R."/>
            <person name="Berdy B."/>
            <person name="Zhao S."/>
            <person name="Lieberman T.D."/>
            <person name="Swanson P.K."/>
            <person name="Smith M."/>
            <person name="Roesemann S."/>
            <person name="Alexander J.E."/>
            <person name="Rich S.A."/>
            <person name="Livny J."/>
            <person name="Vlamakis H."/>
            <person name="Clish C."/>
            <person name="Bullock K."/>
            <person name="Deik A."/>
            <person name="Scott J."/>
            <person name="Pierce K.A."/>
            <person name="Xavier R.J."/>
            <person name="Alm E.J."/>
        </authorList>
    </citation>
    <scope>NUCLEOTIDE SEQUENCE [LARGE SCALE GENOMIC DNA]</scope>
    <source>
        <strain evidence="2 16">BIOML-B1</strain>
        <strain evidence="3 17">BIOML-B9</strain>
    </source>
</reference>
<evidence type="ECO:0000313" key="4">
    <source>
        <dbReference type="EMBL" id="PDX72810.1"/>
    </source>
</evidence>
<reference evidence="10 11" key="1">
    <citation type="journal article" date="2017" name="Front. Microbiol.">
        <title>New Insights into the Diversity of the Genus Faecalibacterium.</title>
        <authorList>
            <person name="Benevides L."/>
            <person name="Burman S."/>
            <person name="Martin R."/>
            <person name="Robert V."/>
            <person name="Thomas M."/>
            <person name="Miquel S."/>
            <person name="Chain F."/>
            <person name="Sokol H."/>
            <person name="Bermudez-Humaran L.G."/>
            <person name="Morrison M."/>
            <person name="Langella P."/>
            <person name="Azevedo V.A."/>
            <person name="Chatel J.M."/>
            <person name="Soares S."/>
        </authorList>
    </citation>
    <scope>NUCLEOTIDE SEQUENCE [LARGE SCALE GENOMIC DNA]</scope>
    <source>
        <strain evidence="4 10">CNCM I 4546</strain>
        <strain evidence="5 11">CNCM I 4573</strain>
    </source>
</reference>
<evidence type="ECO:0000313" key="17">
    <source>
        <dbReference type="Proteomes" id="UP000477010"/>
    </source>
</evidence>
<reference evidence="14 15" key="4">
    <citation type="submission" date="2018-08" db="EMBL/GenBank/DDBJ databases">
        <title>A genome reference for cultivated species of the human gut microbiota.</title>
        <authorList>
            <person name="Zou Y."/>
            <person name="Xue W."/>
            <person name="Luo G."/>
        </authorList>
    </citation>
    <scope>NUCLEOTIDE SEQUENCE [LARGE SCALE GENOMIC DNA]</scope>
    <source>
        <strain evidence="9 15">AF29-11BH</strain>
        <strain evidence="8 14">AF31-14AC</strain>
    </source>
</reference>
<evidence type="ECO:0000313" key="14">
    <source>
        <dbReference type="Proteomes" id="UP000260782"/>
    </source>
</evidence>
<dbReference type="EMBL" id="WKQM01000003">
    <property type="protein sequence ID" value="MSC50755.1"/>
    <property type="molecule type" value="Genomic_DNA"/>
</dbReference>
<dbReference type="Proteomes" id="UP000477010">
    <property type="component" value="Unassembled WGS sequence"/>
</dbReference>
<evidence type="ECO:0000313" key="3">
    <source>
        <dbReference type="EMBL" id="MSC81040.1"/>
    </source>
</evidence>
<evidence type="ECO:0000313" key="16">
    <source>
        <dbReference type="Proteomes" id="UP000462091"/>
    </source>
</evidence>
<keyword evidence="1" id="KW-0175">Coiled coil</keyword>
<dbReference type="Proteomes" id="UP000220157">
    <property type="component" value="Unassembled WGS sequence"/>
</dbReference>
<reference evidence="6 12" key="3">
    <citation type="submission" date="2018-02" db="EMBL/GenBank/DDBJ databases">
        <title>Complete genome sequencing of Faecalibacterium prausnitzii strains isolated from the human gut.</title>
        <authorList>
            <person name="Fitzgerald B.C."/>
            <person name="Shkoporov A.N."/>
            <person name="Ross P.R."/>
            <person name="Hill C."/>
        </authorList>
    </citation>
    <scope>NUCLEOTIDE SEQUENCE [LARGE SCALE GENOMIC DNA]</scope>
    <source>
        <strain evidence="6 12">APC924/119</strain>
        <strain evidence="7 13">ATCC 27768</strain>
    </source>
</reference>
<feature type="coiled-coil region" evidence="1">
    <location>
        <begin position="212"/>
        <end position="243"/>
    </location>
</feature>
<dbReference type="Proteomes" id="UP000219901">
    <property type="component" value="Unassembled WGS sequence"/>
</dbReference>
<sequence>MFWLRRCSCYRIKEEEDPVMNHDAPMTPAAMQAHIAELEQQLKLSDEGVSQLAQRCLELEQQLLACQTELAKHSAEAENITLTLPQLFYDTGSGFSPRECLTATEDVYNELTHEVSVTFVLPEDARAIRLDPGELACCITDLAISDERISFQSVNGLLLQEDSLLFLDVDPNLSLHCTTGFGAGMKFAVNYHYYPLGRFLHEQPGKSLLRALNDLKLENAAAAQEAEEVLQASRAECMRLNQQLLTLQGIQHEYQVSLETMRASSSWRLTAPLRRLLNLVRGH</sequence>
<evidence type="ECO:0000313" key="13">
    <source>
        <dbReference type="Proteomes" id="UP000252378"/>
    </source>
</evidence>
<evidence type="ECO:0000313" key="9">
    <source>
        <dbReference type="EMBL" id="RGB98912.1"/>
    </source>
</evidence>
<evidence type="ECO:0000313" key="6">
    <source>
        <dbReference type="EMBL" id="RAW66403.1"/>
    </source>
</evidence>
<dbReference type="Proteomes" id="UP000250550">
    <property type="component" value="Unassembled WGS sequence"/>
</dbReference>
<dbReference type="EMBL" id="WKQE01000013">
    <property type="protein sequence ID" value="MSC81040.1"/>
    <property type="molecule type" value="Genomic_DNA"/>
</dbReference>
<accession>A0A2A7A9D7</accession>
<evidence type="ECO:0000256" key="1">
    <source>
        <dbReference type="SAM" id="Coils"/>
    </source>
</evidence>
<feature type="coiled-coil region" evidence="1">
    <location>
        <begin position="35"/>
        <end position="76"/>
    </location>
</feature>